<keyword evidence="3" id="KW-1185">Reference proteome</keyword>
<dbReference type="Proteomes" id="UP000826661">
    <property type="component" value="Chromosome V"/>
</dbReference>
<reference evidence="2 3" key="1">
    <citation type="journal article" date="2021" name="BMC Genomics">
        <title>Telomere-to-telomere genome assembly of asparaginase-producing Trichoderma simmonsii.</title>
        <authorList>
            <person name="Chung D."/>
            <person name="Kwon Y.M."/>
            <person name="Yang Y."/>
        </authorList>
    </citation>
    <scope>NUCLEOTIDE SEQUENCE [LARGE SCALE GENOMIC DNA]</scope>
    <source>
        <strain evidence="2 3">GH-Sj1</strain>
    </source>
</reference>
<evidence type="ECO:0000313" key="3">
    <source>
        <dbReference type="Proteomes" id="UP000826661"/>
    </source>
</evidence>
<accession>A0A8G0LLU2</accession>
<proteinExistence type="predicted"/>
<gene>
    <name evidence="2" type="ORF">H0G86_008960</name>
</gene>
<name>A0A8G0LLU2_9HYPO</name>
<feature type="region of interest" description="Disordered" evidence="1">
    <location>
        <begin position="1"/>
        <end position="32"/>
    </location>
</feature>
<evidence type="ECO:0000313" key="2">
    <source>
        <dbReference type="EMBL" id="QYT01951.1"/>
    </source>
</evidence>
<dbReference type="EMBL" id="CP075868">
    <property type="protein sequence ID" value="QYT01951.1"/>
    <property type="molecule type" value="Genomic_DNA"/>
</dbReference>
<feature type="compositionally biased region" description="Polar residues" evidence="1">
    <location>
        <begin position="1"/>
        <end position="12"/>
    </location>
</feature>
<sequence>MSTRQAATSTNIPPDLSQDMVQRKHGNYSPSKIHTLDRSRHWAALRDIIKICRPRACGCPRHIHTPMSELAEPRFFKSQYSLPPYIAVSQSPLHYSIQVLYPLM</sequence>
<protein>
    <submittedName>
        <fullName evidence="2">Uncharacterized protein</fullName>
    </submittedName>
</protein>
<evidence type="ECO:0000256" key="1">
    <source>
        <dbReference type="SAM" id="MobiDB-lite"/>
    </source>
</evidence>
<organism evidence="2 3">
    <name type="scientific">Trichoderma simmonsii</name>
    <dbReference type="NCBI Taxonomy" id="1491479"/>
    <lineage>
        <taxon>Eukaryota</taxon>
        <taxon>Fungi</taxon>
        <taxon>Dikarya</taxon>
        <taxon>Ascomycota</taxon>
        <taxon>Pezizomycotina</taxon>
        <taxon>Sordariomycetes</taxon>
        <taxon>Hypocreomycetidae</taxon>
        <taxon>Hypocreales</taxon>
        <taxon>Hypocreaceae</taxon>
        <taxon>Trichoderma</taxon>
    </lineage>
</organism>
<dbReference type="AlphaFoldDB" id="A0A8G0LLU2"/>